<keyword evidence="4" id="KW-0328">Glycosyltransferase</keyword>
<dbReference type="AlphaFoldDB" id="A0A2R5LHH9"/>
<comment type="similarity">
    <text evidence="2">Belongs to the PIGH family.</text>
</comment>
<dbReference type="GO" id="GO:0016757">
    <property type="term" value="F:glycosyltransferase activity"/>
    <property type="evidence" value="ECO:0007669"/>
    <property type="project" value="UniProtKB-KW"/>
</dbReference>
<protein>
    <submittedName>
        <fullName evidence="4">Putative phosphatidylinositol n-acetylglucosaminyltransferase subunit h</fullName>
    </submittedName>
</protein>
<dbReference type="GO" id="GO:0006506">
    <property type="term" value="P:GPI anchor biosynthetic process"/>
    <property type="evidence" value="ECO:0007669"/>
    <property type="project" value="UniProtKB-UniPathway"/>
</dbReference>
<evidence type="ECO:0000313" key="4">
    <source>
        <dbReference type="EMBL" id="MBY08956.1"/>
    </source>
</evidence>
<sequence length="89" mass="10065">MRSLGLQTTTTFVTGRQVSRFISKETIKDVVISEAITMHRVIFYLVILLHNVDSSGSKLIPLFQNTFPRLDALRTVYRGVQDCLYGISS</sequence>
<dbReference type="UniPathway" id="UPA00196"/>
<organism evidence="4">
    <name type="scientific">Ornithodoros turicata</name>
    <dbReference type="NCBI Taxonomy" id="34597"/>
    <lineage>
        <taxon>Eukaryota</taxon>
        <taxon>Metazoa</taxon>
        <taxon>Ecdysozoa</taxon>
        <taxon>Arthropoda</taxon>
        <taxon>Chelicerata</taxon>
        <taxon>Arachnida</taxon>
        <taxon>Acari</taxon>
        <taxon>Parasitiformes</taxon>
        <taxon>Ixodida</taxon>
        <taxon>Ixodoidea</taxon>
        <taxon>Argasidae</taxon>
        <taxon>Ornithodorinae</taxon>
        <taxon>Ornithodoros</taxon>
    </lineage>
</organism>
<dbReference type="InterPro" id="IPR044215">
    <property type="entry name" value="PIG-H"/>
</dbReference>
<dbReference type="GO" id="GO:0000506">
    <property type="term" value="C:glycosylphosphatidylinositol-N-acetylglucosaminyltransferase (GPI-GnT) complex"/>
    <property type="evidence" value="ECO:0007669"/>
    <property type="project" value="InterPro"/>
</dbReference>
<evidence type="ECO:0000259" key="3">
    <source>
        <dbReference type="Pfam" id="PF10181"/>
    </source>
</evidence>
<dbReference type="PANTHER" id="PTHR15231:SF1">
    <property type="entry name" value="PHOSPHATIDYLINOSITOL N-ACETYLGLUCOSAMINYLTRANSFERASE SUBUNIT H"/>
    <property type="match status" value="1"/>
</dbReference>
<proteinExistence type="inferred from homology"/>
<evidence type="ECO:0000256" key="2">
    <source>
        <dbReference type="ARBA" id="ARBA00009610"/>
    </source>
</evidence>
<comment type="pathway">
    <text evidence="1">Glycolipid biosynthesis; glycosylphosphatidylinositol-anchor biosynthesis.</text>
</comment>
<dbReference type="InterPro" id="IPR019328">
    <property type="entry name" value="PIGH-H_dom"/>
</dbReference>
<dbReference type="EMBL" id="GGLE01004830">
    <property type="protein sequence ID" value="MBY08956.1"/>
    <property type="molecule type" value="Transcribed_RNA"/>
</dbReference>
<reference evidence="4" key="1">
    <citation type="submission" date="2018-03" db="EMBL/GenBank/DDBJ databases">
        <title>The relapsing fever spirochete Borrelia turicatae persists in the highly oxidative environment of its soft-bodied tick vector.</title>
        <authorList>
            <person name="Bourret T.J."/>
            <person name="Boyle W.K."/>
            <person name="Valenzuela J.G."/>
            <person name="Oliveira F."/>
            <person name="Lopez J.E."/>
        </authorList>
    </citation>
    <scope>NUCLEOTIDE SEQUENCE</scope>
    <source>
        <strain evidence="4">Kansas strain/isolate</strain>
        <tissue evidence="4">Salivary glands</tissue>
    </source>
</reference>
<evidence type="ECO:0000256" key="1">
    <source>
        <dbReference type="ARBA" id="ARBA00004687"/>
    </source>
</evidence>
<dbReference type="PANTHER" id="PTHR15231">
    <property type="entry name" value="PHOSPHATIDYLINOSITOL N-ACETYLGLUCOSAMINYLTRANSFERASE SUBUNIT H"/>
    <property type="match status" value="1"/>
</dbReference>
<keyword evidence="4" id="KW-0808">Transferase</keyword>
<accession>A0A2R5LHH9</accession>
<dbReference type="Pfam" id="PF10181">
    <property type="entry name" value="PIG-H"/>
    <property type="match status" value="1"/>
</dbReference>
<name>A0A2R5LHH9_9ACAR</name>
<feature type="domain" description="Phosphatidylinositol N-acetylglucosaminyltransferase subunit H conserved" evidence="3">
    <location>
        <begin position="1"/>
        <end position="64"/>
    </location>
</feature>